<comment type="caution">
    <text evidence="2">The sequence shown here is derived from an EMBL/GenBank/DDBJ whole genome shotgun (WGS) entry which is preliminary data.</text>
</comment>
<gene>
    <name evidence="2" type="ORF">TCAL_14210</name>
</gene>
<dbReference type="AlphaFoldDB" id="A0A553NSX4"/>
<sequence length="177" mass="19146">MKQALLVLFLVVATTSVVMSEPFFGTLFALGVLKFGLDIISLGSSLNKMIPGDHRGFGRSLRSGRSVGDNKVSSIFLKASINDVDDCAKNFVCQLAAKSDESMDGFETTAFAIYGHATSIDVSRSDVEFQLASNVGRLAGIQQCQTIYARCPMSYGQLLQTMEGAFTESETLNHLKI</sequence>
<accession>A0A553NSX4</accession>
<protein>
    <recommendedName>
        <fullName evidence="4">Pectinesterase inhibitor domain-containing protein</fullName>
    </recommendedName>
</protein>
<evidence type="ECO:0008006" key="4">
    <source>
        <dbReference type="Google" id="ProtNLM"/>
    </source>
</evidence>
<evidence type="ECO:0000256" key="1">
    <source>
        <dbReference type="SAM" id="SignalP"/>
    </source>
</evidence>
<evidence type="ECO:0000313" key="3">
    <source>
        <dbReference type="Proteomes" id="UP000318571"/>
    </source>
</evidence>
<dbReference type="Proteomes" id="UP000318571">
    <property type="component" value="Chromosome 1"/>
</dbReference>
<reference evidence="2 3" key="1">
    <citation type="journal article" date="2018" name="Nat. Ecol. Evol.">
        <title>Genomic signatures of mitonuclear coevolution across populations of Tigriopus californicus.</title>
        <authorList>
            <person name="Barreto F.S."/>
            <person name="Watson E.T."/>
            <person name="Lima T.G."/>
            <person name="Willett C.S."/>
            <person name="Edmands S."/>
            <person name="Li W."/>
            <person name="Burton R.S."/>
        </authorList>
    </citation>
    <scope>NUCLEOTIDE SEQUENCE [LARGE SCALE GENOMIC DNA]</scope>
    <source>
        <strain evidence="2 3">San Diego</strain>
    </source>
</reference>
<feature type="signal peptide" evidence="1">
    <location>
        <begin position="1"/>
        <end position="20"/>
    </location>
</feature>
<keyword evidence="3" id="KW-1185">Reference proteome</keyword>
<evidence type="ECO:0000313" key="2">
    <source>
        <dbReference type="EMBL" id="TRY68520.1"/>
    </source>
</evidence>
<proteinExistence type="predicted"/>
<name>A0A553NSX4_TIGCA</name>
<organism evidence="2 3">
    <name type="scientific">Tigriopus californicus</name>
    <name type="common">Marine copepod</name>
    <dbReference type="NCBI Taxonomy" id="6832"/>
    <lineage>
        <taxon>Eukaryota</taxon>
        <taxon>Metazoa</taxon>
        <taxon>Ecdysozoa</taxon>
        <taxon>Arthropoda</taxon>
        <taxon>Crustacea</taxon>
        <taxon>Multicrustacea</taxon>
        <taxon>Hexanauplia</taxon>
        <taxon>Copepoda</taxon>
        <taxon>Harpacticoida</taxon>
        <taxon>Harpacticidae</taxon>
        <taxon>Tigriopus</taxon>
    </lineage>
</organism>
<feature type="chain" id="PRO_5021740807" description="Pectinesterase inhibitor domain-containing protein" evidence="1">
    <location>
        <begin position="21"/>
        <end position="177"/>
    </location>
</feature>
<keyword evidence="1" id="KW-0732">Signal</keyword>
<dbReference type="EMBL" id="VCGU01000010">
    <property type="protein sequence ID" value="TRY68520.1"/>
    <property type="molecule type" value="Genomic_DNA"/>
</dbReference>